<feature type="compositionally biased region" description="Basic and acidic residues" evidence="4">
    <location>
        <begin position="9"/>
        <end position="24"/>
    </location>
</feature>
<accession>A0A2M7H4U0</accession>
<keyword evidence="2" id="KW-0808">Transferase</keyword>
<evidence type="ECO:0000259" key="5">
    <source>
        <dbReference type="Pfam" id="PF01702"/>
    </source>
</evidence>
<protein>
    <submittedName>
        <fullName evidence="6">tRNA guanosine(34) transglycosylase Tgt</fullName>
    </submittedName>
</protein>
<dbReference type="Gene3D" id="3.20.20.105">
    <property type="entry name" value="Queuine tRNA-ribosyltransferase-like"/>
    <property type="match status" value="1"/>
</dbReference>
<dbReference type="GO" id="GO:0008479">
    <property type="term" value="F:tRNA-guanosine(34) queuine transglycosylase activity"/>
    <property type="evidence" value="ECO:0007669"/>
    <property type="project" value="InterPro"/>
</dbReference>
<reference evidence="6 7" key="1">
    <citation type="submission" date="2017-09" db="EMBL/GenBank/DDBJ databases">
        <title>Depth-based differentiation of microbial function through sediment-hosted aquifers and enrichment of novel symbionts in the deep terrestrial subsurface.</title>
        <authorList>
            <person name="Probst A.J."/>
            <person name="Ladd B."/>
            <person name="Jarett J.K."/>
            <person name="Geller-Mcgrath D.E."/>
            <person name="Sieber C.M."/>
            <person name="Emerson J.B."/>
            <person name="Anantharaman K."/>
            <person name="Thomas B.C."/>
            <person name="Malmstrom R."/>
            <person name="Stieglmeier M."/>
            <person name="Klingl A."/>
            <person name="Woyke T."/>
            <person name="Ryan C.M."/>
            <person name="Banfield J.F."/>
        </authorList>
    </citation>
    <scope>NUCLEOTIDE SEQUENCE [LARGE SCALE GENOMIC DNA]</scope>
    <source>
        <strain evidence="6">CG15_BIG_FIL_POST_REV_8_21_14_020_45_12</strain>
    </source>
</reference>
<dbReference type="InterPro" id="IPR036511">
    <property type="entry name" value="TGT-like_sf"/>
</dbReference>
<organism evidence="6 7">
    <name type="scientific">Candidatus Kerfeldbacteria bacterium CG15_BIG_FIL_POST_REV_8_21_14_020_45_12</name>
    <dbReference type="NCBI Taxonomy" id="2014247"/>
    <lineage>
        <taxon>Bacteria</taxon>
        <taxon>Candidatus Kerfeldiibacteriota</taxon>
    </lineage>
</organism>
<evidence type="ECO:0000313" key="7">
    <source>
        <dbReference type="Proteomes" id="UP000230292"/>
    </source>
</evidence>
<dbReference type="Proteomes" id="UP000230292">
    <property type="component" value="Unassembled WGS sequence"/>
</dbReference>
<keyword evidence="1" id="KW-0328">Glycosyltransferase</keyword>
<gene>
    <name evidence="6" type="primary">tgt</name>
    <name evidence="6" type="ORF">COW24_01320</name>
</gene>
<keyword evidence="3" id="KW-0819">tRNA processing</keyword>
<evidence type="ECO:0000256" key="3">
    <source>
        <dbReference type="ARBA" id="ARBA00022694"/>
    </source>
</evidence>
<dbReference type="Pfam" id="PF01702">
    <property type="entry name" value="TGT"/>
    <property type="match status" value="1"/>
</dbReference>
<dbReference type="PANTHER" id="PTHR46499">
    <property type="entry name" value="QUEUINE TRNA-RIBOSYLTRANSFERASE"/>
    <property type="match status" value="1"/>
</dbReference>
<dbReference type="NCBIfam" id="TIGR00449">
    <property type="entry name" value="tgt_general"/>
    <property type="match status" value="1"/>
</dbReference>
<proteinExistence type="predicted"/>
<feature type="region of interest" description="Disordered" evidence="4">
    <location>
        <begin position="1"/>
        <end position="24"/>
    </location>
</feature>
<dbReference type="PANTHER" id="PTHR46499:SF1">
    <property type="entry name" value="QUEUINE TRNA-RIBOSYLTRANSFERASE"/>
    <property type="match status" value="1"/>
</dbReference>
<dbReference type="GO" id="GO:0005829">
    <property type="term" value="C:cytosol"/>
    <property type="evidence" value="ECO:0007669"/>
    <property type="project" value="TreeGrafter"/>
</dbReference>
<dbReference type="NCBIfam" id="TIGR00430">
    <property type="entry name" value="Q_tRNA_tgt"/>
    <property type="match status" value="1"/>
</dbReference>
<evidence type="ECO:0000256" key="1">
    <source>
        <dbReference type="ARBA" id="ARBA00022676"/>
    </source>
</evidence>
<dbReference type="InterPro" id="IPR004803">
    <property type="entry name" value="TGT"/>
</dbReference>
<evidence type="ECO:0000256" key="2">
    <source>
        <dbReference type="ARBA" id="ARBA00022679"/>
    </source>
</evidence>
<dbReference type="SUPFAM" id="SSF51713">
    <property type="entry name" value="tRNA-guanine transglycosylase"/>
    <property type="match status" value="1"/>
</dbReference>
<dbReference type="InterPro" id="IPR050076">
    <property type="entry name" value="ArchSynthase1/Queuine_TRR"/>
</dbReference>
<evidence type="ECO:0000313" key="6">
    <source>
        <dbReference type="EMBL" id="PIW37231.1"/>
    </source>
</evidence>
<dbReference type="InterPro" id="IPR002616">
    <property type="entry name" value="tRNA_ribo_trans-like"/>
</dbReference>
<dbReference type="EMBL" id="PFGC01000016">
    <property type="protein sequence ID" value="PIW37231.1"/>
    <property type="molecule type" value="Genomic_DNA"/>
</dbReference>
<dbReference type="GO" id="GO:0008616">
    <property type="term" value="P:tRNA queuosine(34) biosynthetic process"/>
    <property type="evidence" value="ECO:0007669"/>
    <property type="project" value="TreeGrafter"/>
</dbReference>
<comment type="caution">
    <text evidence="6">The sequence shown here is derived from an EMBL/GenBank/DDBJ whole genome shotgun (WGS) entry which is preliminary data.</text>
</comment>
<name>A0A2M7H4U0_9BACT</name>
<feature type="domain" description="tRNA-guanine(15) transglycosylase-like" evidence="5">
    <location>
        <begin position="2"/>
        <end position="273"/>
    </location>
</feature>
<evidence type="ECO:0000256" key="4">
    <source>
        <dbReference type="SAM" id="MobiDB-lite"/>
    </source>
</evidence>
<dbReference type="AlphaFoldDB" id="A0A2M7H4U0"/>
<sequence>MATISDDGVDFRSHRDGSLHHMTPERSMEIQSAIGSDIWMAFDQFPGYPATVEQVEASVIRTSAWASRCQNWFKQYMKSRPAGSHQLFGIVQGSTYSDHRRASVEQLLALNFDGYAVGGLAVGEPADVLYEVLEMTTPLLPGDKPRYLMGVGPPEQILEAIKRGIDMFDCVIPTRNARHGNVFIHSTEHSDKLVEADLSEARYSKLNIRAEQFSSDSLPLDPDCHCQTCLAPYSRAYIRHLFTVNEPLAARLCTVHNVHFYMQFMKEIRDIISA</sequence>